<sequence>MNKGIIIGGIVVLVGAASPYFCGSAIESKFDNQIKEFQVALKQMDPSLTLEKTEYSKGWFSSTAKTVLTVDREKIPLEHKITHGPFSYFGIGKIQTNIVFNDQQKQVVDSLFAGKQPILVTTNVGFSGVKSIELYSAEINNKPDPTDPSTTINWGGMTGNFNINGDRIITDVNVPKFSLTQTRKSVEILGLTIKGDSAYSNDKDKLAAINWAGNASLNIDKFLVQSPEGIYSSKIALNAVSTDDKANLGYNSTLKFTNIVVPQDLRITTADSDLVEFGIGFNGIPKKPFVDFLKKVDEIQQQGRTPSDSEVMRIGEPFVIAALQGTPSITAHALITSKQGDANINAEAKLATADTATDMMSLAMNAMNRLEITVTPSFSESLLDEVVNEGQLRINKDEFIMGITENNRFILNNGKFSGKFEFKQGQFYSNGQPDPELQQNIYYILPSGLF</sequence>
<gene>
    <name evidence="1" type="ORF">JHT90_01485</name>
</gene>
<accession>A0A974NGA2</accession>
<dbReference type="InterPro" id="IPR010352">
    <property type="entry name" value="DUF945"/>
</dbReference>
<dbReference type="AlphaFoldDB" id="A0A974NGA2"/>
<keyword evidence="2" id="KW-1185">Reference proteome</keyword>
<dbReference type="Proteomes" id="UP000595278">
    <property type="component" value="Chromosome"/>
</dbReference>
<proteinExistence type="predicted"/>
<evidence type="ECO:0000313" key="1">
    <source>
        <dbReference type="EMBL" id="QQP85959.1"/>
    </source>
</evidence>
<name>A0A974NGA2_9GAMM</name>
<organism evidence="1 2">
    <name type="scientific">Entomomonas asaccharolytica</name>
    <dbReference type="NCBI Taxonomy" id="2785331"/>
    <lineage>
        <taxon>Bacteria</taxon>
        <taxon>Pseudomonadati</taxon>
        <taxon>Pseudomonadota</taxon>
        <taxon>Gammaproteobacteria</taxon>
        <taxon>Pseudomonadales</taxon>
        <taxon>Pseudomonadaceae</taxon>
        <taxon>Entomomonas</taxon>
    </lineage>
</organism>
<dbReference type="RefSeq" id="WP_201093232.1">
    <property type="nucleotide sequence ID" value="NZ_CP067393.1"/>
</dbReference>
<dbReference type="Pfam" id="PF06097">
    <property type="entry name" value="DUF945"/>
    <property type="match status" value="1"/>
</dbReference>
<evidence type="ECO:0000313" key="2">
    <source>
        <dbReference type="Proteomes" id="UP000595278"/>
    </source>
</evidence>
<dbReference type="KEGG" id="eaz:JHT90_01485"/>
<protein>
    <submittedName>
        <fullName evidence="1">DUF945 family protein</fullName>
    </submittedName>
</protein>
<dbReference type="EMBL" id="CP067393">
    <property type="protein sequence ID" value="QQP85959.1"/>
    <property type="molecule type" value="Genomic_DNA"/>
</dbReference>
<reference evidence="1 2" key="1">
    <citation type="submission" date="2021-01" db="EMBL/GenBank/DDBJ databases">
        <title>Entomomonas sp. F2A isolated from a house cricket (Acheta domesticus).</title>
        <authorList>
            <person name="Spergser J."/>
            <person name="Busse H.-J."/>
        </authorList>
    </citation>
    <scope>NUCLEOTIDE SEQUENCE [LARGE SCALE GENOMIC DNA]</scope>
    <source>
        <strain evidence="1 2">F2A</strain>
    </source>
</reference>